<feature type="transmembrane region" description="Helical" evidence="8">
    <location>
        <begin position="237"/>
        <end position="258"/>
    </location>
</feature>
<protein>
    <submittedName>
        <fullName evidence="10">Spermidine/putrescine transport system permease protein</fullName>
    </submittedName>
</protein>
<dbReference type="PROSITE" id="PS51257">
    <property type="entry name" value="PROKAR_LIPOPROTEIN"/>
    <property type="match status" value="1"/>
</dbReference>
<evidence type="ECO:0000256" key="1">
    <source>
        <dbReference type="ARBA" id="ARBA00004651"/>
    </source>
</evidence>
<evidence type="ECO:0000256" key="2">
    <source>
        <dbReference type="ARBA" id="ARBA00007069"/>
    </source>
</evidence>
<keyword evidence="3 8" id="KW-0813">Transport</keyword>
<comment type="caution">
    <text evidence="10">The sequence shown here is derived from an EMBL/GenBank/DDBJ whole genome shotgun (WGS) entry which is preliminary data.</text>
</comment>
<evidence type="ECO:0000256" key="6">
    <source>
        <dbReference type="ARBA" id="ARBA00022989"/>
    </source>
</evidence>
<feature type="transmembrane region" description="Helical" evidence="8">
    <location>
        <begin position="105"/>
        <end position="129"/>
    </location>
</feature>
<dbReference type="Proteomes" id="UP001519307">
    <property type="component" value="Unassembled WGS sequence"/>
</dbReference>
<evidence type="ECO:0000256" key="4">
    <source>
        <dbReference type="ARBA" id="ARBA00022475"/>
    </source>
</evidence>
<accession>A0ABS4KS87</accession>
<dbReference type="CDD" id="cd06261">
    <property type="entry name" value="TM_PBP2"/>
    <property type="match status" value="1"/>
</dbReference>
<feature type="transmembrane region" description="Helical" evidence="8">
    <location>
        <begin position="135"/>
        <end position="154"/>
    </location>
</feature>
<dbReference type="InterPro" id="IPR000515">
    <property type="entry name" value="MetI-like"/>
</dbReference>
<evidence type="ECO:0000256" key="3">
    <source>
        <dbReference type="ARBA" id="ARBA00022448"/>
    </source>
</evidence>
<keyword evidence="7 8" id="KW-0472">Membrane</keyword>
<keyword evidence="4" id="KW-1003">Cell membrane</keyword>
<evidence type="ECO:0000313" key="10">
    <source>
        <dbReference type="EMBL" id="MBP2032899.1"/>
    </source>
</evidence>
<feature type="transmembrane region" description="Helical" evidence="8">
    <location>
        <begin position="71"/>
        <end position="93"/>
    </location>
</feature>
<reference evidence="10 11" key="1">
    <citation type="submission" date="2021-03" db="EMBL/GenBank/DDBJ databases">
        <title>Genomic Encyclopedia of Type Strains, Phase IV (KMG-IV): sequencing the most valuable type-strain genomes for metagenomic binning, comparative biology and taxonomic classification.</title>
        <authorList>
            <person name="Goeker M."/>
        </authorList>
    </citation>
    <scope>NUCLEOTIDE SEQUENCE [LARGE SCALE GENOMIC DNA]</scope>
    <source>
        <strain evidence="10 11">DSM 28783</strain>
    </source>
</reference>
<keyword evidence="11" id="KW-1185">Reference proteome</keyword>
<feature type="transmembrane region" description="Helical" evidence="8">
    <location>
        <begin position="12"/>
        <end position="37"/>
    </location>
</feature>
<keyword evidence="5 8" id="KW-0812">Transmembrane</keyword>
<dbReference type="EMBL" id="JAGGLM010000008">
    <property type="protein sequence ID" value="MBP2032899.1"/>
    <property type="molecule type" value="Genomic_DNA"/>
</dbReference>
<feature type="transmembrane region" description="Helical" evidence="8">
    <location>
        <begin position="183"/>
        <end position="204"/>
    </location>
</feature>
<dbReference type="PROSITE" id="PS50928">
    <property type="entry name" value="ABC_TM1"/>
    <property type="match status" value="1"/>
</dbReference>
<comment type="similarity">
    <text evidence="2">Belongs to the binding-protein-dependent transport system permease family. CysTW subfamily.</text>
</comment>
<dbReference type="InterPro" id="IPR051789">
    <property type="entry name" value="Bact_Polyamine_Transport"/>
</dbReference>
<dbReference type="PANTHER" id="PTHR43848:SF2">
    <property type="entry name" value="PUTRESCINE TRANSPORT SYSTEM PERMEASE PROTEIN POTI"/>
    <property type="match status" value="1"/>
</dbReference>
<evidence type="ECO:0000256" key="5">
    <source>
        <dbReference type="ARBA" id="ARBA00022692"/>
    </source>
</evidence>
<evidence type="ECO:0000313" key="11">
    <source>
        <dbReference type="Proteomes" id="UP001519307"/>
    </source>
</evidence>
<gene>
    <name evidence="10" type="ORF">J2Z42_001578</name>
</gene>
<organism evidence="10 11">
    <name type="scientific">Clostridium algifaecis</name>
    <dbReference type="NCBI Taxonomy" id="1472040"/>
    <lineage>
        <taxon>Bacteria</taxon>
        <taxon>Bacillati</taxon>
        <taxon>Bacillota</taxon>
        <taxon>Clostridia</taxon>
        <taxon>Eubacteriales</taxon>
        <taxon>Clostridiaceae</taxon>
        <taxon>Clostridium</taxon>
    </lineage>
</organism>
<dbReference type="PANTHER" id="PTHR43848">
    <property type="entry name" value="PUTRESCINE TRANSPORT SYSTEM PERMEASE PROTEIN POTI"/>
    <property type="match status" value="1"/>
</dbReference>
<evidence type="ECO:0000256" key="8">
    <source>
        <dbReference type="RuleBase" id="RU363032"/>
    </source>
</evidence>
<dbReference type="InterPro" id="IPR035906">
    <property type="entry name" value="MetI-like_sf"/>
</dbReference>
<sequence length="269" mass="29696">MKKKKEKKGLNAVSLIYACLIYAFLYLPILVVIIFSFNTSEMNVKFEGFTLSWYVKMLDNTDLMNAFKTTVIVAAASTALSVFIGTISAFGMFKFKFKGKSVIDSLLYIPIVIPEIVLGIALLAFFTAINMPMGLLTLIIAHVTFCVPFVVITVRARLSGYDMSIEEASMDLGANQWRTFRRVTLPIIAPGVASGAMLALTISLDDVIVSFFTSGPDDMTLPIKIFGMVRKGVSPDVNALSTVMILATILIMITYKIIERNSEKRQGRI</sequence>
<evidence type="ECO:0000259" key="9">
    <source>
        <dbReference type="PROSITE" id="PS50928"/>
    </source>
</evidence>
<proteinExistence type="inferred from homology"/>
<dbReference type="RefSeq" id="WP_209702057.1">
    <property type="nucleotide sequence ID" value="NZ_JAGGLM010000008.1"/>
</dbReference>
<dbReference type="Gene3D" id="1.10.3720.10">
    <property type="entry name" value="MetI-like"/>
    <property type="match status" value="1"/>
</dbReference>
<evidence type="ECO:0000256" key="7">
    <source>
        <dbReference type="ARBA" id="ARBA00023136"/>
    </source>
</evidence>
<comment type="subcellular location">
    <subcellularLocation>
        <location evidence="1 8">Cell membrane</location>
        <topology evidence="1 8">Multi-pass membrane protein</topology>
    </subcellularLocation>
</comment>
<feature type="domain" description="ABC transmembrane type-1" evidence="9">
    <location>
        <begin position="67"/>
        <end position="255"/>
    </location>
</feature>
<dbReference type="SUPFAM" id="SSF161098">
    <property type="entry name" value="MetI-like"/>
    <property type="match status" value="1"/>
</dbReference>
<keyword evidence="6 8" id="KW-1133">Transmembrane helix</keyword>
<dbReference type="Pfam" id="PF00528">
    <property type="entry name" value="BPD_transp_1"/>
    <property type="match status" value="1"/>
</dbReference>
<name>A0ABS4KS87_9CLOT</name>